<evidence type="ECO:0000259" key="2">
    <source>
        <dbReference type="Pfam" id="PF13699"/>
    </source>
</evidence>
<dbReference type="InterPro" id="IPR025295">
    <property type="entry name" value="eCIS_core_dom"/>
</dbReference>
<name>A0ABU4R8B3_9FLAO</name>
<dbReference type="RefSeq" id="WP_230004668.1">
    <property type="nucleotide sequence ID" value="NZ_CP087134.1"/>
</dbReference>
<feature type="domain" description="eCIS core" evidence="2">
    <location>
        <begin position="122"/>
        <end position="198"/>
    </location>
</feature>
<proteinExistence type="predicted"/>
<protein>
    <submittedName>
        <fullName evidence="3">DUF4157 domain-containing protein</fullName>
    </submittedName>
</protein>
<accession>A0ABU4R8B3</accession>
<sequence length="807" mass="89415">MSTFPKKSNSNSKHSPSTAERGEESFFGVQAKLNIGKSNDKFEAEADATADKVVSNKKNQSKGFFTPPQPALVQKQTAKEDQEVQSKEEKEPLQKSATTDTNPTNTSALEGKLQSSKGGGSPLANQTKEEMESGFGADFSDVKIHSDSNAIQMNKELGSQAFASGNDVYFNQGKYNPDSQSGKHLLAHELTHTLQQGGNKPNIQKEDPPNHLDSLNEMLDSFNVPEDEVILMCSQLEESERATVLADGSYKRRMADALNVAEMTSAVNNLGWTLDKKLEWVNAAATFGTTFMSYSEIKGMVIAADQPQRDALKTDTWRSFFVGVCDNTTMVEALDDLQFDLITKLTWLKAEMTITSMELSYSTIKPWITHANTTPAERDSLKTNTDVGMSFFVDVCDNVTMVEALDDLQFDLISKLTWLKAEMTITSWELSYSTIKPWIIHTNTTQAERDSLKTNTDLGMSFFVDVCTNATMVEALDDLQFDLITKLTWLHAEMTITSWELNYPTIKPWIIHANTTQIERDSLKTEEWKAFFGSVCTNVTIIEALTDLQFDLKTKIEWTRTEAGLEEVKQIIELATKADRDLVWNDAAYLASLRSEVGDDYYLWVIIKLRMLFVGSIAHTSAVDADAAIQTHLSAYVGGGVAEGRQIEGFVAVVDTLNWNIAGENHYGASVWATKNVSGFVDSERRVWIEQNSGNPGTMVHEGTHKYSTRTLINLSQPLNEGVTEYFTRMVCNAAGINISTRTNYQDNWTTATKLVALVGEAVVAAAYFDGDTDTLESTFVSAGGTGWSTFLNETKSGNWTAADAYL</sequence>
<feature type="compositionally biased region" description="Low complexity" evidence="1">
    <location>
        <begin position="1"/>
        <end position="17"/>
    </location>
</feature>
<dbReference type="Pfam" id="PF13699">
    <property type="entry name" value="eCIS_core"/>
    <property type="match status" value="1"/>
</dbReference>
<organism evidence="3 4">
    <name type="scientific">Flavobacterium cupriresistens</name>
    <dbReference type="NCBI Taxonomy" id="2893885"/>
    <lineage>
        <taxon>Bacteria</taxon>
        <taxon>Pseudomonadati</taxon>
        <taxon>Bacteroidota</taxon>
        <taxon>Flavobacteriia</taxon>
        <taxon>Flavobacteriales</taxon>
        <taxon>Flavobacteriaceae</taxon>
        <taxon>Flavobacterium</taxon>
    </lineage>
</organism>
<evidence type="ECO:0000313" key="3">
    <source>
        <dbReference type="EMBL" id="MDX6188813.1"/>
    </source>
</evidence>
<dbReference type="EMBL" id="JAWXVI010000003">
    <property type="protein sequence ID" value="MDX6188813.1"/>
    <property type="molecule type" value="Genomic_DNA"/>
</dbReference>
<keyword evidence="4" id="KW-1185">Reference proteome</keyword>
<feature type="region of interest" description="Disordered" evidence="1">
    <location>
        <begin position="1"/>
        <end position="25"/>
    </location>
</feature>
<comment type="caution">
    <text evidence="3">The sequence shown here is derived from an EMBL/GenBank/DDBJ whole genome shotgun (WGS) entry which is preliminary data.</text>
</comment>
<gene>
    <name evidence="3" type="ORF">SGQ83_05595</name>
</gene>
<evidence type="ECO:0000313" key="4">
    <source>
        <dbReference type="Proteomes" id="UP001273350"/>
    </source>
</evidence>
<feature type="region of interest" description="Disordered" evidence="1">
    <location>
        <begin position="45"/>
        <end position="126"/>
    </location>
</feature>
<feature type="compositionally biased region" description="Polar residues" evidence="1">
    <location>
        <begin position="95"/>
        <end position="116"/>
    </location>
</feature>
<evidence type="ECO:0000256" key="1">
    <source>
        <dbReference type="SAM" id="MobiDB-lite"/>
    </source>
</evidence>
<reference evidence="3 4" key="1">
    <citation type="submission" date="2023-11" db="EMBL/GenBank/DDBJ databases">
        <title>Unpublished Manusciprt.</title>
        <authorList>
            <person name="Saticioglu I.B."/>
            <person name="Ay H."/>
            <person name="Ajmi N."/>
            <person name="Altun S."/>
            <person name="Duman M."/>
        </authorList>
    </citation>
    <scope>NUCLEOTIDE SEQUENCE [LARGE SCALE GENOMIC DNA]</scope>
    <source>
        <strain evidence="3 4">Fl-318</strain>
    </source>
</reference>
<feature type="compositionally biased region" description="Basic and acidic residues" evidence="1">
    <location>
        <begin position="77"/>
        <end position="93"/>
    </location>
</feature>
<dbReference type="Proteomes" id="UP001273350">
    <property type="component" value="Unassembled WGS sequence"/>
</dbReference>